<protein>
    <recommendedName>
        <fullName evidence="9">Thiamine-phosphate synthase</fullName>
        <shortName evidence="9">TP synthase</shortName>
        <shortName evidence="9">TPS</shortName>
        <ecNumber evidence="9">2.5.1.3</ecNumber>
    </recommendedName>
    <alternativeName>
        <fullName evidence="9">Thiamine-phosphate pyrophosphorylase</fullName>
        <shortName evidence="9">TMP pyrophosphorylase</shortName>
        <shortName evidence="9">TMP-PPase</shortName>
    </alternativeName>
</protein>
<dbReference type="GO" id="GO:0009229">
    <property type="term" value="P:thiamine diphosphate biosynthetic process"/>
    <property type="evidence" value="ECO:0007669"/>
    <property type="project" value="UniProtKB-UniRule"/>
</dbReference>
<evidence type="ECO:0000313" key="14">
    <source>
        <dbReference type="Proteomes" id="UP000321595"/>
    </source>
</evidence>
<keyword evidence="5 9" id="KW-0784">Thiamine biosynthesis</keyword>
<dbReference type="InterPro" id="IPR036206">
    <property type="entry name" value="ThiamineP_synth_sf"/>
</dbReference>
<dbReference type="SUPFAM" id="SSF51391">
    <property type="entry name" value="Thiamin phosphate synthase"/>
    <property type="match status" value="1"/>
</dbReference>
<dbReference type="OrthoDB" id="9810880at2"/>
<dbReference type="InterPro" id="IPR022998">
    <property type="entry name" value="ThiamineP_synth_TenI"/>
</dbReference>
<dbReference type="RefSeq" id="WP_146958702.1">
    <property type="nucleotide sequence ID" value="NZ_CP042467.1"/>
</dbReference>
<dbReference type="GO" id="GO:0005737">
    <property type="term" value="C:cytoplasm"/>
    <property type="evidence" value="ECO:0007669"/>
    <property type="project" value="TreeGrafter"/>
</dbReference>
<dbReference type="EMBL" id="CP042467">
    <property type="protein sequence ID" value="QED27017.1"/>
    <property type="molecule type" value="Genomic_DNA"/>
</dbReference>
<dbReference type="PANTHER" id="PTHR20857:SF15">
    <property type="entry name" value="THIAMINE-PHOSPHATE SYNTHASE"/>
    <property type="match status" value="1"/>
</dbReference>
<keyword evidence="3 9" id="KW-0479">Metal-binding</keyword>
<dbReference type="AlphaFoldDB" id="A0A5B8XPE8"/>
<evidence type="ECO:0000256" key="11">
    <source>
        <dbReference type="RuleBase" id="RU004253"/>
    </source>
</evidence>
<evidence type="ECO:0000256" key="8">
    <source>
        <dbReference type="ARBA" id="ARBA00047883"/>
    </source>
</evidence>
<feature type="binding site" evidence="9">
    <location>
        <position position="90"/>
    </location>
    <ligand>
        <name>Mg(2+)</name>
        <dbReference type="ChEBI" id="CHEBI:18420"/>
    </ligand>
</feature>
<evidence type="ECO:0000256" key="3">
    <source>
        <dbReference type="ARBA" id="ARBA00022723"/>
    </source>
</evidence>
<dbReference type="InterPro" id="IPR013785">
    <property type="entry name" value="Aldolase_TIM"/>
</dbReference>
<organism evidence="13 14">
    <name type="scientific">Microvenator marinus</name>
    <dbReference type="NCBI Taxonomy" id="2600177"/>
    <lineage>
        <taxon>Bacteria</taxon>
        <taxon>Deltaproteobacteria</taxon>
        <taxon>Bradymonadales</taxon>
        <taxon>Microvenatoraceae</taxon>
        <taxon>Microvenator</taxon>
    </lineage>
</organism>
<comment type="catalytic activity">
    <reaction evidence="7 9 10">
        <text>2-(2-carboxy-4-methylthiazol-5-yl)ethyl phosphate + 4-amino-2-methyl-5-(diphosphooxymethyl)pyrimidine + 2 H(+) = thiamine phosphate + CO2 + diphosphate</text>
        <dbReference type="Rhea" id="RHEA:47848"/>
        <dbReference type="ChEBI" id="CHEBI:15378"/>
        <dbReference type="ChEBI" id="CHEBI:16526"/>
        <dbReference type="ChEBI" id="CHEBI:33019"/>
        <dbReference type="ChEBI" id="CHEBI:37575"/>
        <dbReference type="ChEBI" id="CHEBI:57841"/>
        <dbReference type="ChEBI" id="CHEBI:62890"/>
        <dbReference type="EC" id="2.5.1.3"/>
    </reaction>
</comment>
<feature type="binding site" evidence="9">
    <location>
        <position position="108"/>
    </location>
    <ligand>
        <name>4-amino-2-methyl-5-(diphosphooxymethyl)pyrimidine</name>
        <dbReference type="ChEBI" id="CHEBI:57841"/>
    </ligand>
</feature>
<feature type="binding site" evidence="9">
    <location>
        <position position="71"/>
    </location>
    <ligand>
        <name>Mg(2+)</name>
        <dbReference type="ChEBI" id="CHEBI:18420"/>
    </ligand>
</feature>
<evidence type="ECO:0000256" key="9">
    <source>
        <dbReference type="HAMAP-Rule" id="MF_00097"/>
    </source>
</evidence>
<evidence type="ECO:0000256" key="5">
    <source>
        <dbReference type="ARBA" id="ARBA00022977"/>
    </source>
</evidence>
<name>A0A5B8XPE8_9DELT</name>
<comment type="function">
    <text evidence="9">Condenses 4-methyl-5-(beta-hydroxyethyl)thiazole monophosphate (THZ-P) and 2-methyl-4-amino-5-hydroxymethyl pyrimidine pyrophosphate (HMP-PP) to form thiamine monophosphate (TMP).</text>
</comment>
<feature type="binding site" evidence="9">
    <location>
        <begin position="40"/>
        <end position="44"/>
    </location>
    <ligand>
        <name>4-amino-2-methyl-5-(diphosphooxymethyl)pyrimidine</name>
        <dbReference type="ChEBI" id="CHEBI:57841"/>
    </ligand>
</feature>
<comment type="cofactor">
    <cofactor evidence="9">
        <name>Mg(2+)</name>
        <dbReference type="ChEBI" id="CHEBI:18420"/>
    </cofactor>
    <text evidence="9">Binds 1 Mg(2+) ion per subunit.</text>
</comment>
<proteinExistence type="inferred from homology"/>
<evidence type="ECO:0000256" key="1">
    <source>
        <dbReference type="ARBA" id="ARBA00005165"/>
    </source>
</evidence>
<feature type="binding site" evidence="9">
    <location>
        <position position="166"/>
    </location>
    <ligand>
        <name>2-[(2R,5Z)-2-carboxy-4-methylthiazol-5(2H)-ylidene]ethyl phosphate</name>
        <dbReference type="ChEBI" id="CHEBI:62899"/>
    </ligand>
</feature>
<evidence type="ECO:0000256" key="2">
    <source>
        <dbReference type="ARBA" id="ARBA00022679"/>
    </source>
</evidence>
<dbReference type="CDD" id="cd00564">
    <property type="entry name" value="TMP_TenI"/>
    <property type="match status" value="1"/>
</dbReference>
<comment type="caution">
    <text evidence="9">Lacks conserved residue(s) required for the propagation of feature annotation.</text>
</comment>
<comment type="catalytic activity">
    <reaction evidence="6 9 10">
        <text>4-methyl-5-(2-phosphooxyethyl)-thiazole + 4-amino-2-methyl-5-(diphosphooxymethyl)pyrimidine + H(+) = thiamine phosphate + diphosphate</text>
        <dbReference type="Rhea" id="RHEA:22328"/>
        <dbReference type="ChEBI" id="CHEBI:15378"/>
        <dbReference type="ChEBI" id="CHEBI:33019"/>
        <dbReference type="ChEBI" id="CHEBI:37575"/>
        <dbReference type="ChEBI" id="CHEBI:57841"/>
        <dbReference type="ChEBI" id="CHEBI:58296"/>
        <dbReference type="EC" id="2.5.1.3"/>
    </reaction>
</comment>
<reference evidence="13 14" key="1">
    <citation type="submission" date="2019-08" db="EMBL/GenBank/DDBJ databases">
        <authorList>
            <person name="Liang Q."/>
        </authorList>
    </citation>
    <scope>NUCLEOTIDE SEQUENCE [LARGE SCALE GENOMIC DNA]</scope>
    <source>
        <strain evidence="13 14">V1718</strain>
    </source>
</reference>
<evidence type="ECO:0000259" key="12">
    <source>
        <dbReference type="Pfam" id="PF02581"/>
    </source>
</evidence>
<keyword evidence="14" id="KW-1185">Reference proteome</keyword>
<dbReference type="PANTHER" id="PTHR20857">
    <property type="entry name" value="THIAMINE-PHOSPHATE PYROPHOSPHORYLASE"/>
    <property type="match status" value="1"/>
</dbReference>
<feature type="binding site" evidence="9">
    <location>
        <position position="70"/>
    </location>
    <ligand>
        <name>4-amino-2-methyl-5-(diphosphooxymethyl)pyrimidine</name>
        <dbReference type="ChEBI" id="CHEBI:57841"/>
    </ligand>
</feature>
<evidence type="ECO:0000256" key="7">
    <source>
        <dbReference type="ARBA" id="ARBA00047851"/>
    </source>
</evidence>
<dbReference type="NCBIfam" id="TIGR00693">
    <property type="entry name" value="thiE"/>
    <property type="match status" value="1"/>
</dbReference>
<dbReference type="UniPathway" id="UPA00060">
    <property type="reaction ID" value="UER00141"/>
</dbReference>
<comment type="pathway">
    <text evidence="1 9 11">Cofactor biosynthesis; thiamine diphosphate biosynthesis; thiamine phosphate from 4-amino-2-methyl-5-diphosphomethylpyrimidine and 4-methyl-5-(2-phosphoethyl)-thiazole: step 1/1.</text>
</comment>
<keyword evidence="4 9" id="KW-0460">Magnesium</keyword>
<gene>
    <name evidence="9 13" type="primary">thiE</name>
    <name evidence="13" type="ORF">FRD01_07130</name>
</gene>
<sequence length="217" mass="22285">MGARTETIDFGVYAILDAKPGRDLLGILSGAARAGVRVFQLRDKHDLVGVDEARHLVEAAHEMGAVLLINDRIDLALECGADGVHVGPHDASVSDVREMIGDKIIGASAGDSRRAQELEAMGADYLGCGAIFDAHATKANASGPKGVGLIREIKAAVGIPVVGIGGIELSNIVEVIGAGADGAAVVRAICDAESPEGAARELLGVVERVRLELGAKL</sequence>
<dbReference type="Pfam" id="PF02581">
    <property type="entry name" value="TMP-TENI"/>
    <property type="match status" value="1"/>
</dbReference>
<comment type="catalytic activity">
    <reaction evidence="8 9 10">
        <text>2-[(2R,5Z)-2-carboxy-4-methylthiazol-5(2H)-ylidene]ethyl phosphate + 4-amino-2-methyl-5-(diphosphooxymethyl)pyrimidine + 2 H(+) = thiamine phosphate + CO2 + diphosphate</text>
        <dbReference type="Rhea" id="RHEA:47844"/>
        <dbReference type="ChEBI" id="CHEBI:15378"/>
        <dbReference type="ChEBI" id="CHEBI:16526"/>
        <dbReference type="ChEBI" id="CHEBI:33019"/>
        <dbReference type="ChEBI" id="CHEBI:37575"/>
        <dbReference type="ChEBI" id="CHEBI:57841"/>
        <dbReference type="ChEBI" id="CHEBI:62899"/>
        <dbReference type="EC" id="2.5.1.3"/>
    </reaction>
</comment>
<feature type="domain" description="Thiamine phosphate synthase/TenI" evidence="12">
    <location>
        <begin position="12"/>
        <end position="189"/>
    </location>
</feature>
<keyword evidence="2 9" id="KW-0808">Transferase</keyword>
<evidence type="ECO:0000256" key="10">
    <source>
        <dbReference type="RuleBase" id="RU003826"/>
    </source>
</evidence>
<evidence type="ECO:0000313" key="13">
    <source>
        <dbReference type="EMBL" id="QED27017.1"/>
    </source>
</evidence>
<dbReference type="Proteomes" id="UP000321595">
    <property type="component" value="Chromosome"/>
</dbReference>
<dbReference type="InterPro" id="IPR034291">
    <property type="entry name" value="TMP_synthase"/>
</dbReference>
<dbReference type="EC" id="2.5.1.3" evidence="9"/>
<comment type="similarity">
    <text evidence="9 10">Belongs to the thiamine-phosphate synthase family.</text>
</comment>
<accession>A0A5B8XPE8</accession>
<evidence type="ECO:0000256" key="4">
    <source>
        <dbReference type="ARBA" id="ARBA00022842"/>
    </source>
</evidence>
<evidence type="ECO:0000256" key="6">
    <source>
        <dbReference type="ARBA" id="ARBA00047334"/>
    </source>
</evidence>
<dbReference type="GO" id="GO:0009228">
    <property type="term" value="P:thiamine biosynthetic process"/>
    <property type="evidence" value="ECO:0007669"/>
    <property type="project" value="UniProtKB-KW"/>
</dbReference>
<dbReference type="HAMAP" id="MF_00097">
    <property type="entry name" value="TMP_synthase"/>
    <property type="match status" value="1"/>
</dbReference>
<dbReference type="Gene3D" id="3.20.20.70">
    <property type="entry name" value="Aldolase class I"/>
    <property type="match status" value="1"/>
</dbReference>
<dbReference type="GO" id="GO:0004789">
    <property type="term" value="F:thiamine-phosphate diphosphorylase activity"/>
    <property type="evidence" value="ECO:0007669"/>
    <property type="project" value="UniProtKB-UniRule"/>
</dbReference>
<dbReference type="KEGG" id="bbae:FRD01_07130"/>
<dbReference type="GO" id="GO:0000287">
    <property type="term" value="F:magnesium ion binding"/>
    <property type="evidence" value="ECO:0007669"/>
    <property type="project" value="UniProtKB-UniRule"/>
</dbReference>